<organism evidence="1 2">
    <name type="scientific">Pseudomonas indica</name>
    <dbReference type="NCBI Taxonomy" id="137658"/>
    <lineage>
        <taxon>Bacteria</taxon>
        <taxon>Pseudomonadati</taxon>
        <taxon>Pseudomonadota</taxon>
        <taxon>Gammaproteobacteria</taxon>
        <taxon>Pseudomonadales</taxon>
        <taxon>Pseudomonadaceae</taxon>
        <taxon>Pseudomonas</taxon>
    </lineage>
</organism>
<dbReference type="InterPro" id="IPR038225">
    <property type="entry name" value="TagF_sf"/>
</dbReference>
<protein>
    <submittedName>
        <fullName evidence="1">Type VI secretion system protein ImpM</fullName>
    </submittedName>
</protein>
<dbReference type="NCBIfam" id="TIGR03373">
    <property type="entry name" value="VI_minor_4"/>
    <property type="match status" value="1"/>
</dbReference>
<dbReference type="InterPro" id="IPR017748">
    <property type="entry name" value="TagF"/>
</dbReference>
<dbReference type="RefSeq" id="WP_084335082.1">
    <property type="nucleotide sequence ID" value="NZ_FNFD01000005.1"/>
</dbReference>
<dbReference type="EMBL" id="FNFD01000005">
    <property type="protein sequence ID" value="SDK21856.1"/>
    <property type="molecule type" value="Genomic_DNA"/>
</dbReference>
<reference evidence="1 2" key="1">
    <citation type="submission" date="2016-10" db="EMBL/GenBank/DDBJ databases">
        <authorList>
            <person name="de Groot N.N."/>
        </authorList>
    </citation>
    <scope>NUCLEOTIDE SEQUENCE [LARGE SCALE GENOMIC DNA]</scope>
    <source>
        <strain evidence="1 2">JCM 21544</strain>
    </source>
</reference>
<dbReference type="Gene3D" id="3.40.1730.10">
    <property type="entry name" value="pa0076 domain"/>
    <property type="match status" value="1"/>
</dbReference>
<dbReference type="PIRSF" id="PIRSF029287">
    <property type="entry name" value="UCP029287"/>
    <property type="match status" value="1"/>
</dbReference>
<dbReference type="Proteomes" id="UP000198706">
    <property type="component" value="Unassembled WGS sequence"/>
</dbReference>
<dbReference type="AlphaFoldDB" id="A0A1G9A3G0"/>
<name>A0A1G9A3G0_9PSED</name>
<dbReference type="STRING" id="137658.SAMN05216186_10589"/>
<accession>A0A1G9A3G0</accession>
<gene>
    <name evidence="1" type="ORF">SAMN05216186_10589</name>
</gene>
<evidence type="ECO:0000313" key="1">
    <source>
        <dbReference type="EMBL" id="SDK21856.1"/>
    </source>
</evidence>
<evidence type="ECO:0000313" key="2">
    <source>
        <dbReference type="Proteomes" id="UP000198706"/>
    </source>
</evidence>
<dbReference type="Pfam" id="PF09867">
    <property type="entry name" value="TagF_N"/>
    <property type="match status" value="1"/>
</dbReference>
<keyword evidence="2" id="KW-1185">Reference proteome</keyword>
<sequence>MTTPGFYGKLAGRGDFMHRDLPPTFIEAWDAWLAAGMAASQAELGAGWLDAYLVSPLWRFAVAPGLLGGEAVTGVMMPSIDRVGRYFPLTIAVLLPADSDLAALVSGPDDWYERAEALLLSTLGDEADVEAFEAAVTRLGTPSCAAGPAWREGRDGHWQVAAATPQARSAALGQLACEGVSFWWGKGSERVPAGLLRYRGLPGPQGFVGFLVGEGGQPSVPESIQSEFGIL</sequence>
<proteinExistence type="predicted"/>